<evidence type="ECO:0000313" key="13">
    <source>
        <dbReference type="EMBL" id="KFB46961.1"/>
    </source>
</evidence>
<dbReference type="STRING" id="74873.A0A084W9R7"/>
<feature type="domain" description="Fatty acyl-CoA reductase C-terminal" evidence="11">
    <location>
        <begin position="363"/>
        <end position="454"/>
    </location>
</feature>
<comment type="function">
    <text evidence="10">Catalyzes the reduction of fatty acyl-CoA to fatty alcohols.</text>
</comment>
<keyword evidence="4 10" id="KW-0812">Transmembrane</keyword>
<dbReference type="InterPro" id="IPR036291">
    <property type="entry name" value="NAD(P)-bd_dom_sf"/>
</dbReference>
<keyword evidence="15" id="KW-1185">Reference proteome</keyword>
<dbReference type="InterPro" id="IPR033640">
    <property type="entry name" value="FAR_C"/>
</dbReference>
<accession>A0A084W9R7</accession>
<evidence type="ECO:0000256" key="8">
    <source>
        <dbReference type="ARBA" id="ARBA00023136"/>
    </source>
</evidence>
<dbReference type="GO" id="GO:0035336">
    <property type="term" value="P:long-chain fatty-acyl-CoA metabolic process"/>
    <property type="evidence" value="ECO:0007669"/>
    <property type="project" value="TreeGrafter"/>
</dbReference>
<keyword evidence="7 10" id="KW-0443">Lipid metabolism</keyword>
<comment type="catalytic activity">
    <reaction evidence="9 10">
        <text>a long-chain fatty acyl-CoA + 2 NADPH + 2 H(+) = a long-chain primary fatty alcohol + 2 NADP(+) + CoA</text>
        <dbReference type="Rhea" id="RHEA:52716"/>
        <dbReference type="ChEBI" id="CHEBI:15378"/>
        <dbReference type="ChEBI" id="CHEBI:57287"/>
        <dbReference type="ChEBI" id="CHEBI:57783"/>
        <dbReference type="ChEBI" id="CHEBI:58349"/>
        <dbReference type="ChEBI" id="CHEBI:77396"/>
        <dbReference type="ChEBI" id="CHEBI:83139"/>
        <dbReference type="EC" id="1.2.1.84"/>
    </reaction>
</comment>
<dbReference type="GO" id="GO:0102965">
    <property type="term" value="F:alcohol-forming long-chain fatty acyl-CoA reductase activity"/>
    <property type="evidence" value="ECO:0007669"/>
    <property type="project" value="UniProtKB-EC"/>
</dbReference>
<feature type="domain" description="Thioester reductase (TE)" evidence="12">
    <location>
        <begin position="21"/>
        <end position="290"/>
    </location>
</feature>
<evidence type="ECO:0000256" key="3">
    <source>
        <dbReference type="ARBA" id="ARBA00022516"/>
    </source>
</evidence>
<evidence type="ECO:0000256" key="5">
    <source>
        <dbReference type="ARBA" id="ARBA00022857"/>
    </source>
</evidence>
<protein>
    <recommendedName>
        <fullName evidence="10">Fatty acyl-CoA reductase</fullName>
        <ecNumber evidence="10">1.2.1.84</ecNumber>
    </recommendedName>
</protein>
<dbReference type="VEuPathDB" id="VectorBase:ASIS020119"/>
<evidence type="ECO:0000256" key="10">
    <source>
        <dbReference type="RuleBase" id="RU363097"/>
    </source>
</evidence>
<dbReference type="PANTHER" id="PTHR11011">
    <property type="entry name" value="MALE STERILITY PROTEIN 2-RELATED"/>
    <property type="match status" value="1"/>
</dbReference>
<dbReference type="EC" id="1.2.1.84" evidence="10"/>
<reference evidence="13 15" key="1">
    <citation type="journal article" date="2014" name="BMC Genomics">
        <title>Genome sequence of Anopheles sinensis provides insight into genetics basis of mosquito competence for malaria parasites.</title>
        <authorList>
            <person name="Zhou D."/>
            <person name="Zhang D."/>
            <person name="Ding G."/>
            <person name="Shi L."/>
            <person name="Hou Q."/>
            <person name="Ye Y."/>
            <person name="Xu Y."/>
            <person name="Zhou H."/>
            <person name="Xiong C."/>
            <person name="Li S."/>
            <person name="Yu J."/>
            <person name="Hong S."/>
            <person name="Yu X."/>
            <person name="Zou P."/>
            <person name="Chen C."/>
            <person name="Chang X."/>
            <person name="Wang W."/>
            <person name="Lv Y."/>
            <person name="Sun Y."/>
            <person name="Ma L."/>
            <person name="Shen B."/>
            <person name="Zhu C."/>
        </authorList>
    </citation>
    <scope>NUCLEOTIDE SEQUENCE [LARGE SCALE GENOMIC DNA]</scope>
</reference>
<dbReference type="EMBL" id="KE525324">
    <property type="protein sequence ID" value="KFB46961.1"/>
    <property type="molecule type" value="Genomic_DNA"/>
</dbReference>
<name>A0A084W9R7_ANOSI</name>
<dbReference type="Pfam" id="PF03015">
    <property type="entry name" value="Sterile"/>
    <property type="match status" value="1"/>
</dbReference>
<dbReference type="FunFam" id="3.40.50.720:FF:000143">
    <property type="entry name" value="Fatty acyl-CoA reductase"/>
    <property type="match status" value="1"/>
</dbReference>
<dbReference type="GO" id="GO:0080019">
    <property type="term" value="F:alcohol-forming very long-chain fatty acyl-CoA reductase activity"/>
    <property type="evidence" value="ECO:0007669"/>
    <property type="project" value="InterPro"/>
</dbReference>
<keyword evidence="6 10" id="KW-1133">Transmembrane helix</keyword>
<evidence type="ECO:0000256" key="1">
    <source>
        <dbReference type="ARBA" id="ARBA00004141"/>
    </source>
</evidence>
<dbReference type="Gene3D" id="3.40.50.720">
    <property type="entry name" value="NAD(P)-binding Rossmann-like Domain"/>
    <property type="match status" value="1"/>
</dbReference>
<dbReference type="VEuPathDB" id="VectorBase:ASIC014975"/>
<dbReference type="OrthoDB" id="429813at2759"/>
<dbReference type="InterPro" id="IPR013120">
    <property type="entry name" value="FAR_NAD-bd"/>
</dbReference>
<gene>
    <name evidence="13" type="ORF">ZHAS_00014975</name>
</gene>
<dbReference type="Proteomes" id="UP000030765">
    <property type="component" value="Unassembled WGS sequence"/>
</dbReference>
<dbReference type="GO" id="GO:0016020">
    <property type="term" value="C:membrane"/>
    <property type="evidence" value="ECO:0007669"/>
    <property type="project" value="UniProtKB-SubCell"/>
</dbReference>
<comment type="similarity">
    <text evidence="2 10">Belongs to the fatty acyl-CoA reductase family.</text>
</comment>
<dbReference type="OMA" id="ETIHEIC"/>
<dbReference type="SUPFAM" id="SSF51735">
    <property type="entry name" value="NAD(P)-binding Rossmann-fold domains"/>
    <property type="match status" value="1"/>
</dbReference>
<evidence type="ECO:0000256" key="4">
    <source>
        <dbReference type="ARBA" id="ARBA00022692"/>
    </source>
</evidence>
<keyword evidence="8 10" id="KW-0472">Membrane</keyword>
<evidence type="ECO:0000259" key="12">
    <source>
        <dbReference type="Pfam" id="PF07993"/>
    </source>
</evidence>
<evidence type="ECO:0000259" key="11">
    <source>
        <dbReference type="Pfam" id="PF03015"/>
    </source>
</evidence>
<dbReference type="CDD" id="cd05236">
    <property type="entry name" value="FAR-N_SDR_e"/>
    <property type="match status" value="1"/>
</dbReference>
<keyword evidence="10" id="KW-0560">Oxidoreductase</keyword>
<reference evidence="14" key="2">
    <citation type="submission" date="2020-05" db="UniProtKB">
        <authorList>
            <consortium name="EnsemblMetazoa"/>
        </authorList>
    </citation>
    <scope>IDENTIFICATION</scope>
</reference>
<evidence type="ECO:0000256" key="6">
    <source>
        <dbReference type="ARBA" id="ARBA00022989"/>
    </source>
</evidence>
<evidence type="ECO:0000256" key="9">
    <source>
        <dbReference type="ARBA" id="ARBA00052530"/>
    </source>
</evidence>
<dbReference type="Pfam" id="PF07993">
    <property type="entry name" value="NAD_binding_4"/>
    <property type="match status" value="1"/>
</dbReference>
<evidence type="ECO:0000313" key="14">
    <source>
        <dbReference type="EnsemblMetazoa" id="ASIC014975-PA"/>
    </source>
</evidence>
<evidence type="ECO:0000256" key="7">
    <source>
        <dbReference type="ARBA" id="ARBA00023098"/>
    </source>
</evidence>
<comment type="subcellular location">
    <subcellularLocation>
        <location evidence="1">Membrane</location>
        <topology evidence="1">Multi-pass membrane protein</topology>
    </subcellularLocation>
</comment>
<proteinExistence type="inferred from homology"/>
<evidence type="ECO:0000256" key="2">
    <source>
        <dbReference type="ARBA" id="ARBA00005928"/>
    </source>
</evidence>
<dbReference type="AlphaFoldDB" id="A0A084W9R7"/>
<organism evidence="13">
    <name type="scientific">Anopheles sinensis</name>
    <name type="common">Mosquito</name>
    <dbReference type="NCBI Taxonomy" id="74873"/>
    <lineage>
        <taxon>Eukaryota</taxon>
        <taxon>Metazoa</taxon>
        <taxon>Ecdysozoa</taxon>
        <taxon>Arthropoda</taxon>
        <taxon>Hexapoda</taxon>
        <taxon>Insecta</taxon>
        <taxon>Pterygota</taxon>
        <taxon>Neoptera</taxon>
        <taxon>Endopterygota</taxon>
        <taxon>Diptera</taxon>
        <taxon>Nematocera</taxon>
        <taxon>Culicoidea</taxon>
        <taxon>Culicidae</taxon>
        <taxon>Anophelinae</taxon>
        <taxon>Anopheles</taxon>
    </lineage>
</organism>
<dbReference type="PANTHER" id="PTHR11011:SF24">
    <property type="entry name" value="FATTY ACYL-COA REDUCTASE"/>
    <property type="match status" value="1"/>
</dbReference>
<dbReference type="CDD" id="cd09071">
    <property type="entry name" value="FAR_C"/>
    <property type="match status" value="1"/>
</dbReference>
<dbReference type="EnsemblMetazoa" id="ASIC014975-RA">
    <property type="protein sequence ID" value="ASIC014975-PA"/>
    <property type="gene ID" value="ASIC014975"/>
</dbReference>
<keyword evidence="5 10" id="KW-0521">NADP</keyword>
<keyword evidence="3 10" id="KW-0444">Lipid biosynthesis</keyword>
<sequence>MAQPQECYSIPAVFAGADVFLTGGSGFMGKVLIEKLLRSCPKIGRVFVLMRGKRGKSLEERLETITGGVLFDRLKSENPKALSKICPIEGDCTQLKLGMSPDSMDRIKDVQFVFHAAASVRFDDPLKDAILTNTRSTREVFEWAKTLQKLRAVVHVSTTYCNPELLHVEEKIYPPKMDWRSAIRMAETFDMAALEALKEKLTQFAPNTYTYTKGLAEQICLEYRDQLPLVVFRPSIVTNSEKEPLRGWVDNFNGPIGLLLGCASGVVRTGMIDLEKRINCIPVDVSIKAIIVAAWKRATLDKPGDLPVYNSAAERDKTINYGMMLYDGKVLFDRVPLRNMLWAPGGTTTSNKYLFYTIFFFCQLLPALFVDTLLRVVGKTPFLLRLNRKIFDAQVSLRYFMNNEWEFVSDNFKQLELIVPEHDRSTFSMKYFVRGMMEYYEDAILGGRRYLLNEPDDSIEQSLKKYMILRVLHYGLQLVLGLFVANWIYRRYLQ</sequence>
<dbReference type="InterPro" id="IPR026055">
    <property type="entry name" value="FAR"/>
</dbReference>
<dbReference type="EMBL" id="ATLV01021858">
    <property type="status" value="NOT_ANNOTATED_CDS"/>
    <property type="molecule type" value="Genomic_DNA"/>
</dbReference>
<feature type="transmembrane region" description="Helical" evidence="10">
    <location>
        <begin position="471"/>
        <end position="489"/>
    </location>
</feature>
<dbReference type="GO" id="GO:0005777">
    <property type="term" value="C:peroxisome"/>
    <property type="evidence" value="ECO:0007669"/>
    <property type="project" value="TreeGrafter"/>
</dbReference>
<evidence type="ECO:0000313" key="15">
    <source>
        <dbReference type="Proteomes" id="UP000030765"/>
    </source>
</evidence>